<evidence type="ECO:0000313" key="2">
    <source>
        <dbReference type="EMBL" id="OAJ41049.1"/>
    </source>
</evidence>
<organism evidence="2 3">
    <name type="scientific">Batrachochytrium dendrobatidis (strain JEL423)</name>
    <dbReference type="NCBI Taxonomy" id="403673"/>
    <lineage>
        <taxon>Eukaryota</taxon>
        <taxon>Fungi</taxon>
        <taxon>Fungi incertae sedis</taxon>
        <taxon>Chytridiomycota</taxon>
        <taxon>Chytridiomycota incertae sedis</taxon>
        <taxon>Chytridiomycetes</taxon>
        <taxon>Rhizophydiales</taxon>
        <taxon>Rhizophydiales incertae sedis</taxon>
        <taxon>Batrachochytrium</taxon>
    </lineage>
</organism>
<dbReference type="EMBL" id="DS022305">
    <property type="protein sequence ID" value="OAJ41049.1"/>
    <property type="molecule type" value="Genomic_DNA"/>
</dbReference>
<evidence type="ECO:0008006" key="4">
    <source>
        <dbReference type="Google" id="ProtNLM"/>
    </source>
</evidence>
<dbReference type="Proteomes" id="UP000077115">
    <property type="component" value="Unassembled WGS sequence"/>
</dbReference>
<evidence type="ECO:0000256" key="1">
    <source>
        <dbReference type="SAM" id="SignalP"/>
    </source>
</evidence>
<keyword evidence="1" id="KW-0732">Signal</keyword>
<accession>A0A177WLQ8</accession>
<reference evidence="2 3" key="1">
    <citation type="submission" date="2006-10" db="EMBL/GenBank/DDBJ databases">
        <title>The Genome Sequence of Batrachochytrium dendrobatidis JEL423.</title>
        <authorList>
            <consortium name="The Broad Institute Genome Sequencing Platform"/>
            <person name="Birren B."/>
            <person name="Lander E."/>
            <person name="Galagan J."/>
            <person name="Cuomo C."/>
            <person name="Devon K."/>
            <person name="Jaffe D."/>
            <person name="Butler J."/>
            <person name="Alvarez P."/>
            <person name="Gnerre S."/>
            <person name="Grabherr M."/>
            <person name="Kleber M."/>
            <person name="Mauceli E."/>
            <person name="Brockman W."/>
            <person name="Young S."/>
            <person name="LaButti K."/>
            <person name="Sykes S."/>
            <person name="DeCaprio D."/>
            <person name="Crawford M."/>
            <person name="Koehrsen M."/>
            <person name="Engels R."/>
            <person name="Montgomery P."/>
            <person name="Pearson M."/>
            <person name="Howarth C."/>
            <person name="Larson L."/>
            <person name="White J."/>
            <person name="O'Leary S."/>
            <person name="Kodira C."/>
            <person name="Zeng Q."/>
            <person name="Yandava C."/>
            <person name="Alvarado L."/>
            <person name="Longcore J."/>
            <person name="James T."/>
        </authorList>
    </citation>
    <scope>NUCLEOTIDE SEQUENCE [LARGE SCALE GENOMIC DNA]</scope>
    <source>
        <strain evidence="2 3">JEL423</strain>
    </source>
</reference>
<evidence type="ECO:0000313" key="3">
    <source>
        <dbReference type="Proteomes" id="UP000077115"/>
    </source>
</evidence>
<dbReference type="InterPro" id="IPR037045">
    <property type="entry name" value="S8pro/Inhibitor_I9_sf"/>
</dbReference>
<gene>
    <name evidence="2" type="ORF">BDEG_24704</name>
</gene>
<name>A0A177WLQ8_BATDL</name>
<protein>
    <recommendedName>
        <fullName evidence="4">Inhibitor I9 domain-containing protein</fullName>
    </recommendedName>
</protein>
<dbReference type="VEuPathDB" id="FungiDB:BDEG_24704"/>
<reference evidence="2 3" key="2">
    <citation type="submission" date="2016-05" db="EMBL/GenBank/DDBJ databases">
        <title>Lineage-specific infection strategies underlie the spectrum of fungal disease in amphibians.</title>
        <authorList>
            <person name="Cuomo C.A."/>
            <person name="Farrer R.A."/>
            <person name="James T."/>
            <person name="Longcore J."/>
            <person name="Birren B."/>
        </authorList>
    </citation>
    <scope>NUCLEOTIDE SEQUENCE [LARGE SCALE GENOMIC DNA]</scope>
    <source>
        <strain evidence="2 3">JEL423</strain>
    </source>
</reference>
<dbReference type="Gene3D" id="3.30.70.80">
    <property type="entry name" value="Peptidase S8 propeptide/proteinase inhibitor I9"/>
    <property type="match status" value="1"/>
</dbReference>
<sequence>MHLYSATNRLVCLLLAVLAGLALISPLVTAQAYTSSLDYKTYLLSLKDGVGQDGLNTVVEFVHSVAGVVLTTYDSLPGIIKVEIPVSTVDALKGLGLVDVEEDAPVYALNG</sequence>
<dbReference type="AlphaFoldDB" id="A0A177WLQ8"/>
<feature type="signal peptide" evidence="1">
    <location>
        <begin position="1"/>
        <end position="30"/>
    </location>
</feature>
<proteinExistence type="predicted"/>
<feature type="chain" id="PRO_5008077691" description="Inhibitor I9 domain-containing protein" evidence="1">
    <location>
        <begin position="31"/>
        <end position="111"/>
    </location>
</feature>